<gene>
    <name evidence="2" type="ORF">LIER_20621</name>
</gene>
<name>A0AAV3QM73_LITER</name>
<dbReference type="EMBL" id="BAABME010005267">
    <property type="protein sequence ID" value="GAA0165145.1"/>
    <property type="molecule type" value="Genomic_DNA"/>
</dbReference>
<feature type="compositionally biased region" description="Polar residues" evidence="1">
    <location>
        <begin position="97"/>
        <end position="107"/>
    </location>
</feature>
<keyword evidence="3" id="KW-1185">Reference proteome</keyword>
<dbReference type="Proteomes" id="UP001454036">
    <property type="component" value="Unassembled WGS sequence"/>
</dbReference>
<evidence type="ECO:0000313" key="2">
    <source>
        <dbReference type="EMBL" id="GAA0165145.1"/>
    </source>
</evidence>
<evidence type="ECO:0000256" key="1">
    <source>
        <dbReference type="SAM" id="MobiDB-lite"/>
    </source>
</evidence>
<evidence type="ECO:0000313" key="3">
    <source>
        <dbReference type="Proteomes" id="UP001454036"/>
    </source>
</evidence>
<protein>
    <submittedName>
        <fullName evidence="2">Uncharacterized protein</fullName>
    </submittedName>
</protein>
<reference evidence="2 3" key="1">
    <citation type="submission" date="2024-01" db="EMBL/GenBank/DDBJ databases">
        <title>The complete chloroplast genome sequence of Lithospermum erythrorhizon: insights into the phylogenetic relationship among Boraginaceae species and the maternal lineages of purple gromwells.</title>
        <authorList>
            <person name="Okada T."/>
            <person name="Watanabe K."/>
        </authorList>
    </citation>
    <scope>NUCLEOTIDE SEQUENCE [LARGE SCALE GENOMIC DNA]</scope>
</reference>
<proteinExistence type="predicted"/>
<feature type="region of interest" description="Disordered" evidence="1">
    <location>
        <begin position="79"/>
        <end position="107"/>
    </location>
</feature>
<dbReference type="AlphaFoldDB" id="A0AAV3QM73"/>
<comment type="caution">
    <text evidence="2">The sequence shown here is derived from an EMBL/GenBank/DDBJ whole genome shotgun (WGS) entry which is preliminary data.</text>
</comment>
<sequence length="107" mass="12091">MRGLSEMSLDTEMDKILGTCLVDKYKGINLMVDMLGRQLPIIIFKFMKNRCEDRANGEGAKTASEESANPEVEIEIVDESLNVEDDAPITNEKRTSFRQTTNKIPNH</sequence>
<organism evidence="2 3">
    <name type="scientific">Lithospermum erythrorhizon</name>
    <name type="common">Purple gromwell</name>
    <name type="synonym">Lithospermum officinale var. erythrorhizon</name>
    <dbReference type="NCBI Taxonomy" id="34254"/>
    <lineage>
        <taxon>Eukaryota</taxon>
        <taxon>Viridiplantae</taxon>
        <taxon>Streptophyta</taxon>
        <taxon>Embryophyta</taxon>
        <taxon>Tracheophyta</taxon>
        <taxon>Spermatophyta</taxon>
        <taxon>Magnoliopsida</taxon>
        <taxon>eudicotyledons</taxon>
        <taxon>Gunneridae</taxon>
        <taxon>Pentapetalae</taxon>
        <taxon>asterids</taxon>
        <taxon>lamiids</taxon>
        <taxon>Boraginales</taxon>
        <taxon>Boraginaceae</taxon>
        <taxon>Boraginoideae</taxon>
        <taxon>Lithospermeae</taxon>
        <taxon>Lithospermum</taxon>
    </lineage>
</organism>
<accession>A0AAV3QM73</accession>